<dbReference type="AlphaFoldDB" id="A0A645IKE3"/>
<evidence type="ECO:0000313" key="2">
    <source>
        <dbReference type="EMBL" id="MPN51775.1"/>
    </source>
</evidence>
<feature type="coiled-coil region" evidence="1">
    <location>
        <begin position="29"/>
        <end position="98"/>
    </location>
</feature>
<dbReference type="EMBL" id="VSSQ01117235">
    <property type="protein sequence ID" value="MPN51775.1"/>
    <property type="molecule type" value="Genomic_DNA"/>
</dbReference>
<name>A0A645IKE3_9ZZZZ</name>
<protein>
    <recommendedName>
        <fullName evidence="3">Chromosome partition protein Smc</fullName>
    </recommendedName>
</protein>
<comment type="caution">
    <text evidence="2">The sequence shown here is derived from an EMBL/GenBank/DDBJ whole genome shotgun (WGS) entry which is preliminary data.</text>
</comment>
<sequence>MFEKLNVDANQRRLDTFKSNLRDMSTKGENKLLREREKLMRAYEHLKSEIATYENNVGFLTASNKKGNGLINEMMRKIEALKDEAKLIEQKITLIEESI</sequence>
<accession>A0A645IKE3</accession>
<evidence type="ECO:0000256" key="1">
    <source>
        <dbReference type="SAM" id="Coils"/>
    </source>
</evidence>
<evidence type="ECO:0008006" key="3">
    <source>
        <dbReference type="Google" id="ProtNLM"/>
    </source>
</evidence>
<keyword evidence="1" id="KW-0175">Coiled coil</keyword>
<organism evidence="2">
    <name type="scientific">bioreactor metagenome</name>
    <dbReference type="NCBI Taxonomy" id="1076179"/>
    <lineage>
        <taxon>unclassified sequences</taxon>
        <taxon>metagenomes</taxon>
        <taxon>ecological metagenomes</taxon>
    </lineage>
</organism>
<reference evidence="2" key="1">
    <citation type="submission" date="2019-08" db="EMBL/GenBank/DDBJ databases">
        <authorList>
            <person name="Kucharzyk K."/>
            <person name="Murdoch R.W."/>
            <person name="Higgins S."/>
            <person name="Loffler F."/>
        </authorList>
    </citation>
    <scope>NUCLEOTIDE SEQUENCE</scope>
</reference>
<gene>
    <name evidence="2" type="ORF">SDC9_199424</name>
</gene>
<proteinExistence type="predicted"/>